<dbReference type="OrthoDB" id="61900at2759"/>
<dbReference type="Pfam" id="PF24809">
    <property type="entry name" value="DUF7708"/>
    <property type="match status" value="1"/>
</dbReference>
<protein>
    <recommendedName>
        <fullName evidence="2">DUF7708 domain-containing protein</fullName>
    </recommendedName>
</protein>
<keyword evidence="4" id="KW-1185">Reference proteome</keyword>
<feature type="domain" description="DUF7708" evidence="2">
    <location>
        <begin position="1"/>
        <end position="136"/>
    </location>
</feature>
<proteinExistence type="predicted"/>
<organism evidence="3 4">
    <name type="scientific">Glonium stellatum</name>
    <dbReference type="NCBI Taxonomy" id="574774"/>
    <lineage>
        <taxon>Eukaryota</taxon>
        <taxon>Fungi</taxon>
        <taxon>Dikarya</taxon>
        <taxon>Ascomycota</taxon>
        <taxon>Pezizomycotina</taxon>
        <taxon>Dothideomycetes</taxon>
        <taxon>Pleosporomycetidae</taxon>
        <taxon>Gloniales</taxon>
        <taxon>Gloniaceae</taxon>
        <taxon>Glonium</taxon>
    </lineage>
</organism>
<evidence type="ECO:0000256" key="1">
    <source>
        <dbReference type="SAM" id="MobiDB-lite"/>
    </source>
</evidence>
<dbReference type="AlphaFoldDB" id="A0A8E2FDN8"/>
<evidence type="ECO:0000259" key="2">
    <source>
        <dbReference type="Pfam" id="PF24809"/>
    </source>
</evidence>
<evidence type="ECO:0000313" key="3">
    <source>
        <dbReference type="EMBL" id="OCL15051.1"/>
    </source>
</evidence>
<reference evidence="3 4" key="1">
    <citation type="journal article" date="2016" name="Nat. Commun.">
        <title>Ectomycorrhizal ecology is imprinted in the genome of the dominant symbiotic fungus Cenococcum geophilum.</title>
        <authorList>
            <consortium name="DOE Joint Genome Institute"/>
            <person name="Peter M."/>
            <person name="Kohler A."/>
            <person name="Ohm R.A."/>
            <person name="Kuo A."/>
            <person name="Krutzmann J."/>
            <person name="Morin E."/>
            <person name="Arend M."/>
            <person name="Barry K.W."/>
            <person name="Binder M."/>
            <person name="Choi C."/>
            <person name="Clum A."/>
            <person name="Copeland A."/>
            <person name="Grisel N."/>
            <person name="Haridas S."/>
            <person name="Kipfer T."/>
            <person name="LaButti K."/>
            <person name="Lindquist E."/>
            <person name="Lipzen A."/>
            <person name="Maire R."/>
            <person name="Meier B."/>
            <person name="Mihaltcheva S."/>
            <person name="Molinier V."/>
            <person name="Murat C."/>
            <person name="Poggeler S."/>
            <person name="Quandt C.A."/>
            <person name="Sperisen C."/>
            <person name="Tritt A."/>
            <person name="Tisserant E."/>
            <person name="Crous P.W."/>
            <person name="Henrissat B."/>
            <person name="Nehls U."/>
            <person name="Egli S."/>
            <person name="Spatafora J.W."/>
            <person name="Grigoriev I.V."/>
            <person name="Martin F.M."/>
        </authorList>
    </citation>
    <scope>NUCLEOTIDE SEQUENCE [LARGE SCALE GENOMIC DNA]</scope>
    <source>
        <strain evidence="3 4">CBS 207.34</strain>
    </source>
</reference>
<sequence>MYYGNVLDMLAQHHPEYVALAWGTVKLIFTGILNHATLVCQLSQALANIGEALRQTKLSAELYQTDHMRQAMARLYAHILLFFQQALRWYTMGPAGRAFSSIFKPFDLDYKDTVEQINLCSHTVNDIASVSSRAEIRDIHITVQMQMKQLQERDKKLHEMQLQLKEIQSKIDSSTSHVLQVASSHKTITESIHMDVIDMKPRICDIQFSKILGVLTPKQCPEQMLQRAQSLAERSRQLSTSIKDSASLLRNLGRWVSGEGSSLFIVRVGPRAEVKAKEFVTDVIDLLQPTPYGVIWSLSQLRAHNSTPSMKDVLKSLIFQALRHDQSLLSNHLDQMNIAKFQADHTESEWAVLLSMIFSKLSKCFIVIETEDLFQMHRNDTEWGRRFLAFFQGLVDHAESSGSMLKVLVMSYGTTLPVLQGTSTKQNRIVSSLQRPPPVPPRLRRPMTRPRGTRPGWENLRPKF</sequence>
<gene>
    <name evidence="3" type="ORF">AOQ84DRAFT_330066</name>
</gene>
<name>A0A8E2FDN8_9PEZI</name>
<dbReference type="InterPro" id="IPR056125">
    <property type="entry name" value="DUF7708"/>
</dbReference>
<dbReference type="EMBL" id="KV748494">
    <property type="protein sequence ID" value="OCL15051.1"/>
    <property type="molecule type" value="Genomic_DNA"/>
</dbReference>
<dbReference type="Proteomes" id="UP000250140">
    <property type="component" value="Unassembled WGS sequence"/>
</dbReference>
<feature type="compositionally biased region" description="Basic residues" evidence="1">
    <location>
        <begin position="442"/>
        <end position="452"/>
    </location>
</feature>
<feature type="region of interest" description="Disordered" evidence="1">
    <location>
        <begin position="426"/>
        <end position="464"/>
    </location>
</feature>
<accession>A0A8E2FDN8</accession>
<evidence type="ECO:0000313" key="4">
    <source>
        <dbReference type="Proteomes" id="UP000250140"/>
    </source>
</evidence>